<dbReference type="Pfam" id="PF12729">
    <property type="entry name" value="4HB_MCP_1"/>
    <property type="match status" value="1"/>
</dbReference>
<keyword evidence="5" id="KW-1133">Transmembrane helix</keyword>
<dbReference type="InterPro" id="IPR004089">
    <property type="entry name" value="MCPsignal_dom"/>
</dbReference>
<dbReference type="PANTHER" id="PTHR43531:SF14">
    <property type="entry name" value="METHYL-ACCEPTING CHEMOTAXIS PROTEIN I-RELATED"/>
    <property type="match status" value="1"/>
</dbReference>
<dbReference type="InterPro" id="IPR004090">
    <property type="entry name" value="Chemotax_Me-accpt_rcpt"/>
</dbReference>
<evidence type="ECO:0000313" key="9">
    <source>
        <dbReference type="Proteomes" id="UP001525968"/>
    </source>
</evidence>
<evidence type="ECO:0000313" key="8">
    <source>
        <dbReference type="EMBL" id="MCT9809089.1"/>
    </source>
</evidence>
<dbReference type="Pfam" id="PF00672">
    <property type="entry name" value="HAMP"/>
    <property type="match status" value="1"/>
</dbReference>
<dbReference type="CDD" id="cd06225">
    <property type="entry name" value="HAMP"/>
    <property type="match status" value="1"/>
</dbReference>
<organism evidence="8 9">
    <name type="scientific">Acidovorax bellezanensis</name>
    <dbReference type="NCBI Taxonomy" id="2976702"/>
    <lineage>
        <taxon>Bacteria</taxon>
        <taxon>Pseudomonadati</taxon>
        <taxon>Pseudomonadota</taxon>
        <taxon>Betaproteobacteria</taxon>
        <taxon>Burkholderiales</taxon>
        <taxon>Comamonadaceae</taxon>
        <taxon>Acidovorax</taxon>
    </lineage>
</organism>
<proteinExistence type="inferred from homology"/>
<dbReference type="SMART" id="SM00304">
    <property type="entry name" value="HAMP"/>
    <property type="match status" value="1"/>
</dbReference>
<evidence type="ECO:0000256" key="1">
    <source>
        <dbReference type="ARBA" id="ARBA00022481"/>
    </source>
</evidence>
<evidence type="ECO:0000259" key="7">
    <source>
        <dbReference type="PROSITE" id="PS50885"/>
    </source>
</evidence>
<evidence type="ECO:0000256" key="3">
    <source>
        <dbReference type="PROSITE-ProRule" id="PRU00284"/>
    </source>
</evidence>
<comment type="similarity">
    <text evidence="2">Belongs to the methyl-accepting chemotaxis (MCP) protein family.</text>
</comment>
<comment type="caution">
    <text evidence="8">The sequence shown here is derived from an EMBL/GenBank/DDBJ whole genome shotgun (WGS) entry which is preliminary data.</text>
</comment>
<keyword evidence="3" id="KW-0807">Transducer</keyword>
<name>A0ABT2PH51_9BURK</name>
<dbReference type="SUPFAM" id="SSF58104">
    <property type="entry name" value="Methyl-accepting chemotaxis protein (MCP) signaling domain"/>
    <property type="match status" value="1"/>
</dbReference>
<dbReference type="EMBL" id="JAODYH010000001">
    <property type="protein sequence ID" value="MCT9809089.1"/>
    <property type="molecule type" value="Genomic_DNA"/>
</dbReference>
<dbReference type="InterPro" id="IPR047347">
    <property type="entry name" value="YvaQ-like_sensor"/>
</dbReference>
<feature type="compositionally biased region" description="Polar residues" evidence="4">
    <location>
        <begin position="556"/>
        <end position="572"/>
    </location>
</feature>
<gene>
    <name evidence="8" type="ORF">N0K08_00420</name>
</gene>
<feature type="domain" description="HAMP" evidence="7">
    <location>
        <begin position="210"/>
        <end position="262"/>
    </location>
</feature>
<dbReference type="PRINTS" id="PR00260">
    <property type="entry name" value="CHEMTRNSDUCR"/>
</dbReference>
<dbReference type="SMART" id="SM00283">
    <property type="entry name" value="MA"/>
    <property type="match status" value="1"/>
</dbReference>
<evidence type="ECO:0000256" key="5">
    <source>
        <dbReference type="SAM" id="Phobius"/>
    </source>
</evidence>
<keyword evidence="5" id="KW-0472">Membrane</keyword>
<feature type="transmembrane region" description="Helical" evidence="5">
    <location>
        <begin position="12"/>
        <end position="32"/>
    </location>
</feature>
<protein>
    <submittedName>
        <fullName evidence="8">Methyl-accepting chemotaxis protein</fullName>
    </submittedName>
</protein>
<evidence type="ECO:0000256" key="2">
    <source>
        <dbReference type="ARBA" id="ARBA00029447"/>
    </source>
</evidence>
<feature type="transmembrane region" description="Helical" evidence="5">
    <location>
        <begin position="188"/>
        <end position="208"/>
    </location>
</feature>
<evidence type="ECO:0000256" key="4">
    <source>
        <dbReference type="SAM" id="MobiDB-lite"/>
    </source>
</evidence>
<dbReference type="InterPro" id="IPR051310">
    <property type="entry name" value="MCP_chemotaxis"/>
</dbReference>
<keyword evidence="9" id="KW-1185">Reference proteome</keyword>
<sequence>MRFAHLKIGTRLTLAFSVILLITAAIAGMGVWRLEALKEANQTIATVGMQRSLLAQRWASAVEINWVRTSAVMRSSDPVYLAALKKNMATASEFVNQAQQQLNTLARDSGEKALMAEVAKQRKIYSDFRAELQKRQAQGDDVTGPLMSELRPLADSYLKSVTDVADDAARNLAAVQAAADASATTSQVVLAVGAGLALLVGLLLGVLATRSITQPIRRAVDVADAISNGDLTSDIRIVGKDETAQLLQALSVMQGNLARIVSNVRQGSEAVATASAQIASGNSDLSGRTEEQASALEETAASMEQLGSTVRQNADNARQANQLALSASTVAVQGGDVVAQVVGTMKGINDSSRKIADIIGVIDGIAFQTNILALNAAVEAARAGEQGRGFAVVASEVRSLAQRSAEAAKEIKGLITASVERVEQGSQQADQAGETMTQVVSAIRRVTDIMGEISAASSEQSTGVGQVGEAIVQMDQATQQNAALVEQSAAAADSLQRQAQDLVEAVAVFRLAQGSTASARPTAQPRPAQPAPVRKPVAAKAAAAALHAPALAVPRSVSSRGQPTKDATSTSAADDWESF</sequence>
<dbReference type="InterPro" id="IPR003660">
    <property type="entry name" value="HAMP_dom"/>
</dbReference>
<keyword evidence="5" id="KW-0812">Transmembrane</keyword>
<dbReference type="Gene3D" id="1.10.287.950">
    <property type="entry name" value="Methyl-accepting chemotaxis protein"/>
    <property type="match status" value="1"/>
</dbReference>
<reference evidence="8 9" key="1">
    <citation type="submission" date="2022-09" db="EMBL/GenBank/DDBJ databases">
        <title>Draft genome of isolate Be4.</title>
        <authorList>
            <person name="Sanchez-Castro I."/>
            <person name="Martinez-Rodriguez P."/>
            <person name="Descostes M."/>
            <person name="Merroun M."/>
        </authorList>
    </citation>
    <scope>NUCLEOTIDE SEQUENCE [LARGE SCALE GENOMIC DNA]</scope>
    <source>
        <strain evidence="8 9">Be4</strain>
    </source>
</reference>
<evidence type="ECO:0000259" key="6">
    <source>
        <dbReference type="PROSITE" id="PS50111"/>
    </source>
</evidence>
<feature type="domain" description="Methyl-accepting transducer" evidence="6">
    <location>
        <begin position="267"/>
        <end position="496"/>
    </location>
</feature>
<dbReference type="RefSeq" id="WP_261498024.1">
    <property type="nucleotide sequence ID" value="NZ_JAODYH010000001.1"/>
</dbReference>
<keyword evidence="1" id="KW-0488">Methylation</keyword>
<dbReference type="PANTHER" id="PTHR43531">
    <property type="entry name" value="PROTEIN ICFG"/>
    <property type="match status" value="1"/>
</dbReference>
<dbReference type="CDD" id="cd19411">
    <property type="entry name" value="MCP2201-like_sensor"/>
    <property type="match status" value="1"/>
</dbReference>
<dbReference type="CDD" id="cd11386">
    <property type="entry name" value="MCP_signal"/>
    <property type="match status" value="1"/>
</dbReference>
<dbReference type="Proteomes" id="UP001525968">
    <property type="component" value="Unassembled WGS sequence"/>
</dbReference>
<feature type="compositionally biased region" description="Low complexity" evidence="4">
    <location>
        <begin position="516"/>
        <end position="555"/>
    </location>
</feature>
<dbReference type="InterPro" id="IPR024478">
    <property type="entry name" value="HlyB_4HB_MCP"/>
</dbReference>
<dbReference type="PROSITE" id="PS50885">
    <property type="entry name" value="HAMP"/>
    <property type="match status" value="1"/>
</dbReference>
<dbReference type="PROSITE" id="PS50111">
    <property type="entry name" value="CHEMOTAXIS_TRANSDUC_2"/>
    <property type="match status" value="1"/>
</dbReference>
<dbReference type="Pfam" id="PF00015">
    <property type="entry name" value="MCPsignal"/>
    <property type="match status" value="1"/>
</dbReference>
<feature type="region of interest" description="Disordered" evidence="4">
    <location>
        <begin position="516"/>
        <end position="579"/>
    </location>
</feature>
<accession>A0ABT2PH51</accession>